<dbReference type="GO" id="GO:0004674">
    <property type="term" value="F:protein serine/threonine kinase activity"/>
    <property type="evidence" value="ECO:0007669"/>
    <property type="project" value="TreeGrafter"/>
</dbReference>
<keyword evidence="5" id="KW-1185">Reference proteome</keyword>
<dbReference type="InterPro" id="IPR051681">
    <property type="entry name" value="Ser/Thr_Kinases-Pseudokinases"/>
</dbReference>
<evidence type="ECO:0000313" key="4">
    <source>
        <dbReference type="EMBL" id="KLO13852.1"/>
    </source>
</evidence>
<dbReference type="InterPro" id="IPR011009">
    <property type="entry name" value="Kinase-like_dom_sf"/>
</dbReference>
<dbReference type="OrthoDB" id="346907at2759"/>
<keyword evidence="4" id="KW-0418">Kinase</keyword>
<gene>
    <name evidence="4" type="ORF">SCHPADRAFT_903818</name>
</gene>
<dbReference type="InterPro" id="IPR008271">
    <property type="entry name" value="Ser/Thr_kinase_AS"/>
</dbReference>
<dbReference type="EMBL" id="KQ085953">
    <property type="protein sequence ID" value="KLO13852.1"/>
    <property type="molecule type" value="Genomic_DNA"/>
</dbReference>
<evidence type="ECO:0000313" key="5">
    <source>
        <dbReference type="Proteomes" id="UP000053477"/>
    </source>
</evidence>
<dbReference type="PROSITE" id="PS50011">
    <property type="entry name" value="PROTEIN_KINASE_DOM"/>
    <property type="match status" value="1"/>
</dbReference>
<feature type="domain" description="Protein kinase" evidence="3">
    <location>
        <begin position="436"/>
        <end position="736"/>
    </location>
</feature>
<dbReference type="Proteomes" id="UP000053477">
    <property type="component" value="Unassembled WGS sequence"/>
</dbReference>
<sequence length="736" mass="82432">MAILPRTRSSKPKVQETASFDIDPETLEKYRHALGICKNLVATSQGQHQLGTDDSDLAFTKIQIAINSMQKALANYDAWKNGDVSVFTLDPDITSSDSTEDSDTSKMSFWKNFLKMGKREDGISKATPQSVAKGKLEDAYQILMDEKEALERTTTTRSPKVEFGKFRTLGECRLLVSEEYTPGFPLKGRYEETGATLFDLVTEMKVIESKLPQKLNANPRNDVSKTPHIVKNLHKGLKLNCDAIIAFVLSVPFDLKAFDLVMAEMLRLKTIVEGFADSDLRTNYQTLFASVPIDPNAKDPFEDADDDSDQDPFRDEILPIVSDNLDAAPKSNNGSSSDVVGVRKLRCDQLSDEVEAIRNFLIKRTEIYNEKSKTLAREKKSSTFSNPASKRAIPKFGLEVGDFARTSRVLECMLRPRADQLEGLGLTSIVKGSKMDHGHREQGSGGYGVVSCMELPDDAKGVDTIKADNRLVAVKLITYNGRDEESIAHANLRMFREARSWASVLHDPRKSSDGGQYVAQILGIWEDFRFGRPGLVSLWGTCDLEDYIFKRDPNDPPLTISQKLNIAFKVARGVHFLHTCTPTIVHGDLKSANVVMIDGEPRLTDFGIAKCLDDITGCTTADVSYTEIYRAPEIIYHGISLVRYPSRKTDVYAFGCLLFEVLATKKPYDGFSKEERTEWINKKMDITPLDADTMEANETPFPFVPSHAELMARCFNFHALRRPTMKEVVDVLKELY</sequence>
<proteinExistence type="predicted"/>
<evidence type="ECO:0000259" key="3">
    <source>
        <dbReference type="PROSITE" id="PS50011"/>
    </source>
</evidence>
<dbReference type="Gene3D" id="1.10.510.10">
    <property type="entry name" value="Transferase(Phosphotransferase) domain 1"/>
    <property type="match status" value="1"/>
</dbReference>
<dbReference type="AlphaFoldDB" id="A0A0H2RQF7"/>
<name>A0A0H2RQF7_9AGAM</name>
<keyword evidence="2" id="KW-0067">ATP-binding</keyword>
<dbReference type="InterPro" id="IPR000719">
    <property type="entry name" value="Prot_kinase_dom"/>
</dbReference>
<dbReference type="InParanoid" id="A0A0H2RQF7"/>
<dbReference type="STRING" id="27342.A0A0H2RQF7"/>
<keyword evidence="1" id="KW-0547">Nucleotide-binding</keyword>
<dbReference type="PROSITE" id="PS00108">
    <property type="entry name" value="PROTEIN_KINASE_ST"/>
    <property type="match status" value="1"/>
</dbReference>
<keyword evidence="4" id="KW-0808">Transferase</keyword>
<dbReference type="PANTHER" id="PTHR44329">
    <property type="entry name" value="SERINE/THREONINE-PROTEIN KINASE TNNI3K-RELATED"/>
    <property type="match status" value="1"/>
</dbReference>
<evidence type="ECO:0000256" key="1">
    <source>
        <dbReference type="ARBA" id="ARBA00022741"/>
    </source>
</evidence>
<dbReference type="SMART" id="SM00220">
    <property type="entry name" value="S_TKc"/>
    <property type="match status" value="1"/>
</dbReference>
<reference evidence="4 5" key="1">
    <citation type="submission" date="2015-04" db="EMBL/GenBank/DDBJ databases">
        <title>Complete genome sequence of Schizopora paradoxa KUC8140, a cosmopolitan wood degrader in East Asia.</title>
        <authorList>
            <consortium name="DOE Joint Genome Institute"/>
            <person name="Min B."/>
            <person name="Park H."/>
            <person name="Jang Y."/>
            <person name="Kim J.-J."/>
            <person name="Kim K.H."/>
            <person name="Pangilinan J."/>
            <person name="Lipzen A."/>
            <person name="Riley R."/>
            <person name="Grigoriev I.V."/>
            <person name="Spatafora J.W."/>
            <person name="Choi I.-G."/>
        </authorList>
    </citation>
    <scope>NUCLEOTIDE SEQUENCE [LARGE SCALE GENOMIC DNA]</scope>
    <source>
        <strain evidence="4 5">KUC8140</strain>
    </source>
</reference>
<dbReference type="Pfam" id="PF00069">
    <property type="entry name" value="Pkinase"/>
    <property type="match status" value="1"/>
</dbReference>
<organism evidence="4 5">
    <name type="scientific">Schizopora paradoxa</name>
    <dbReference type="NCBI Taxonomy" id="27342"/>
    <lineage>
        <taxon>Eukaryota</taxon>
        <taxon>Fungi</taxon>
        <taxon>Dikarya</taxon>
        <taxon>Basidiomycota</taxon>
        <taxon>Agaricomycotina</taxon>
        <taxon>Agaricomycetes</taxon>
        <taxon>Hymenochaetales</taxon>
        <taxon>Schizoporaceae</taxon>
        <taxon>Schizopora</taxon>
    </lineage>
</organism>
<dbReference type="PANTHER" id="PTHR44329:SF298">
    <property type="entry name" value="MIXED LINEAGE KINASE DOMAIN-LIKE PROTEIN"/>
    <property type="match status" value="1"/>
</dbReference>
<dbReference type="SUPFAM" id="SSF56112">
    <property type="entry name" value="Protein kinase-like (PK-like)"/>
    <property type="match status" value="1"/>
</dbReference>
<accession>A0A0H2RQF7</accession>
<dbReference type="GO" id="GO:0005524">
    <property type="term" value="F:ATP binding"/>
    <property type="evidence" value="ECO:0007669"/>
    <property type="project" value="UniProtKB-KW"/>
</dbReference>
<protein>
    <submittedName>
        <fullName evidence="4">Kinase-like protein</fullName>
    </submittedName>
</protein>
<evidence type="ECO:0000256" key="2">
    <source>
        <dbReference type="ARBA" id="ARBA00022840"/>
    </source>
</evidence>